<reference evidence="2 3" key="1">
    <citation type="submission" date="2016-10" db="EMBL/GenBank/DDBJ databases">
        <title>Genome sequence of Nocardia seriolae strain EM150506, isolated from Anguila japonica.</title>
        <authorList>
            <person name="Han H.-J."/>
        </authorList>
    </citation>
    <scope>NUCLEOTIDE SEQUENCE [LARGE SCALE GENOMIC DNA]</scope>
    <source>
        <strain evidence="2 3">EM150506</strain>
    </source>
</reference>
<gene>
    <name evidence="2" type="ORF">NS506_05721</name>
</gene>
<sequence length="225" mass="21906">MRRTDAVPIPLGPWDIRRGPTEPADEAGTGCAAPLTAPAAPFGSGRIVTASAGLMPAGAAVTSVAMVAAPRSAASVSAGGAGSRTAPSERGICRSGWGTGEVGGWGVGIAPPAGDGGRDACPASSVITWGVGRLITRLGAPRPEGPSSRRGEWVSAASDTPRRGSSVPSEDSGAATASVAASRVCGAVVPRLVSRAATAAATSEVAGGAAARESTDMTAHLAQSD</sequence>
<protein>
    <submittedName>
        <fullName evidence="2">Uncharacterized protein</fullName>
    </submittedName>
</protein>
<feature type="region of interest" description="Disordered" evidence="1">
    <location>
        <begin position="199"/>
        <end position="225"/>
    </location>
</feature>
<evidence type="ECO:0000313" key="2">
    <source>
        <dbReference type="EMBL" id="APA99764.1"/>
    </source>
</evidence>
<organism evidence="2 3">
    <name type="scientific">Nocardia seriolae</name>
    <dbReference type="NCBI Taxonomy" id="37332"/>
    <lineage>
        <taxon>Bacteria</taxon>
        <taxon>Bacillati</taxon>
        <taxon>Actinomycetota</taxon>
        <taxon>Actinomycetes</taxon>
        <taxon>Mycobacteriales</taxon>
        <taxon>Nocardiaceae</taxon>
        <taxon>Nocardia</taxon>
    </lineage>
</organism>
<dbReference type="EMBL" id="CP017839">
    <property type="protein sequence ID" value="APA99764.1"/>
    <property type="molecule type" value="Genomic_DNA"/>
</dbReference>
<feature type="region of interest" description="Disordered" evidence="1">
    <location>
        <begin position="76"/>
        <end position="97"/>
    </location>
</feature>
<feature type="compositionally biased region" description="Low complexity" evidence="1">
    <location>
        <begin position="199"/>
        <end position="212"/>
    </location>
</feature>
<evidence type="ECO:0000256" key="1">
    <source>
        <dbReference type="SAM" id="MobiDB-lite"/>
    </source>
</evidence>
<evidence type="ECO:0000313" key="3">
    <source>
        <dbReference type="Proteomes" id="UP000180166"/>
    </source>
</evidence>
<feature type="region of interest" description="Disordered" evidence="1">
    <location>
        <begin position="1"/>
        <end position="29"/>
    </location>
</feature>
<dbReference type="AlphaFoldDB" id="A0ABC8AZK6"/>
<dbReference type="KEGG" id="nsr:NS506_05721"/>
<dbReference type="Proteomes" id="UP000180166">
    <property type="component" value="Chromosome"/>
</dbReference>
<accession>A0ABC8AZK6</accession>
<proteinExistence type="predicted"/>
<feature type="region of interest" description="Disordered" evidence="1">
    <location>
        <begin position="138"/>
        <end position="176"/>
    </location>
</feature>
<name>A0ABC8AZK6_9NOCA</name>